<accession>G4VSL2</accession>
<reference evidence="2" key="1">
    <citation type="journal article" date="2012" name="PLoS Negl. Trop. Dis.">
        <title>A systematically improved high quality genome and transcriptome of the human blood fluke Schistosoma mansoni.</title>
        <authorList>
            <person name="Protasio A.V."/>
            <person name="Tsai I.J."/>
            <person name="Babbage A."/>
            <person name="Nichol S."/>
            <person name="Hunt M."/>
            <person name="Aslett M.A."/>
            <person name="De Silva N."/>
            <person name="Velarde G.S."/>
            <person name="Anderson T.J."/>
            <person name="Clark R.C."/>
            <person name="Davidson C."/>
            <person name="Dillon G.P."/>
            <person name="Holroyd N.E."/>
            <person name="LoVerde P.T."/>
            <person name="Lloyd C."/>
            <person name="McQuillan J."/>
            <person name="Oliveira G."/>
            <person name="Otto T.D."/>
            <person name="Parker-Manuel S.J."/>
            <person name="Quail M.A."/>
            <person name="Wilson R.A."/>
            <person name="Zerlotini A."/>
            <person name="Dunne D.W."/>
            <person name="Berriman M."/>
        </authorList>
    </citation>
    <scope>NUCLEOTIDE SEQUENCE [LARGE SCALE GENOMIC DNA]</scope>
    <source>
        <strain evidence="2">Puerto Rican</strain>
    </source>
</reference>
<evidence type="ECO:0000313" key="2">
    <source>
        <dbReference type="Proteomes" id="UP000008854"/>
    </source>
</evidence>
<name>G4VSL2_SCHMA</name>
<dbReference type="GeneID" id="8349321"/>
<dbReference type="RefSeq" id="XP_018654445.1">
    <property type="nucleotide sequence ID" value="XM_018788954.1"/>
</dbReference>
<dbReference type="CTD" id="8349321"/>
<dbReference type="InParanoid" id="G4VSL2"/>
<protein>
    <submittedName>
        <fullName evidence="3">Uncharacterized protein</fullName>
    </submittedName>
</protein>
<sequence>MKNYQKYQRISVILSFLDRSREIPFERLFYNTKCFNFWKSAPNTTKNARSQSSSNRTIKKRAANMTDTRIIAIKTNYIQLSKEHGDSIKNDSKTKKIERYSLN</sequence>
<dbReference type="ExpressionAtlas" id="G4VSL2">
    <property type="expression patterns" value="baseline"/>
</dbReference>
<dbReference type="WBParaSite" id="Smp_130730.1">
    <property type="protein sequence ID" value="Smp_130730.1"/>
    <property type="gene ID" value="Smp_130730"/>
</dbReference>
<evidence type="ECO:0000313" key="3">
    <source>
        <dbReference type="WBParaSite" id="Smp_130730.1"/>
    </source>
</evidence>
<dbReference type="KEGG" id="smm:Smp_130730"/>
<dbReference type="Proteomes" id="UP000008854">
    <property type="component" value="Unassembled WGS sequence"/>
</dbReference>
<reference evidence="3" key="2">
    <citation type="submission" date="2018-12" db="UniProtKB">
        <authorList>
            <consortium name="WormBaseParasite"/>
        </authorList>
    </citation>
    <scope>IDENTIFICATION</scope>
    <source>
        <strain evidence="3">Puerto Rican</strain>
    </source>
</reference>
<proteinExistence type="predicted"/>
<organism evidence="2 3">
    <name type="scientific">Schistosoma mansoni</name>
    <name type="common">Blood fluke</name>
    <dbReference type="NCBI Taxonomy" id="6183"/>
    <lineage>
        <taxon>Eukaryota</taxon>
        <taxon>Metazoa</taxon>
        <taxon>Spiralia</taxon>
        <taxon>Lophotrochozoa</taxon>
        <taxon>Platyhelminthes</taxon>
        <taxon>Trematoda</taxon>
        <taxon>Digenea</taxon>
        <taxon>Strigeidida</taxon>
        <taxon>Schistosomatoidea</taxon>
        <taxon>Schistosomatidae</taxon>
        <taxon>Schistosoma</taxon>
    </lineage>
</organism>
<evidence type="ECO:0000256" key="1">
    <source>
        <dbReference type="SAM" id="MobiDB-lite"/>
    </source>
</evidence>
<keyword evidence="2" id="KW-1185">Reference proteome</keyword>
<feature type="region of interest" description="Disordered" evidence="1">
    <location>
        <begin position="84"/>
        <end position="103"/>
    </location>
</feature>
<dbReference type="AlphaFoldDB" id="G4VSL2"/>
<dbReference type="HOGENOM" id="CLU_2267051_0_0_1"/>
<dbReference type="PhylomeDB" id="G4VSL2"/>